<evidence type="ECO:0000256" key="2">
    <source>
        <dbReference type="ARBA" id="ARBA00023015"/>
    </source>
</evidence>
<dbReference type="Proteomes" id="UP000587396">
    <property type="component" value="Unassembled WGS sequence"/>
</dbReference>
<dbReference type="InterPro" id="IPR036388">
    <property type="entry name" value="WH-like_DNA-bd_sf"/>
</dbReference>
<name>A0A842JCD9_9ACTN</name>
<dbReference type="AlphaFoldDB" id="A0A842JCD9"/>
<dbReference type="InterPro" id="IPR036390">
    <property type="entry name" value="WH_DNA-bd_sf"/>
</dbReference>
<keyword evidence="4" id="KW-0804">Transcription</keyword>
<dbReference type="InterPro" id="IPR005119">
    <property type="entry name" value="LysR_subst-bd"/>
</dbReference>
<accession>A0A842JCD9</accession>
<dbReference type="PANTHER" id="PTHR30419:SF8">
    <property type="entry name" value="NITROGEN ASSIMILATION TRANSCRIPTIONAL ACTIVATOR-RELATED"/>
    <property type="match status" value="1"/>
</dbReference>
<gene>
    <name evidence="6" type="ORF">H7313_11195</name>
</gene>
<evidence type="ECO:0000259" key="5">
    <source>
        <dbReference type="PROSITE" id="PS50931"/>
    </source>
</evidence>
<dbReference type="GO" id="GO:0003677">
    <property type="term" value="F:DNA binding"/>
    <property type="evidence" value="ECO:0007669"/>
    <property type="project" value="UniProtKB-KW"/>
</dbReference>
<dbReference type="CDD" id="cd05466">
    <property type="entry name" value="PBP2_LTTR_substrate"/>
    <property type="match status" value="1"/>
</dbReference>
<dbReference type="InterPro" id="IPR000847">
    <property type="entry name" value="LysR_HTH_N"/>
</dbReference>
<keyword evidence="3" id="KW-0238">DNA-binding</keyword>
<dbReference type="Pfam" id="PF03466">
    <property type="entry name" value="LysR_substrate"/>
    <property type="match status" value="1"/>
</dbReference>
<evidence type="ECO:0000313" key="7">
    <source>
        <dbReference type="Proteomes" id="UP000587396"/>
    </source>
</evidence>
<sequence>MANQKYEAFVKVAETGSFKEAAGELGYTQAGVSYLVGALEKELGMPLLVRDYGGAHPTADGADLLPWVQEACGADRRLAARAAELRHLEGGSVRVAAFTSTAIQWLPGMAREFERLHPAVDLDIVCMDDQDRLEEMVWDGEADVGFAVLPVKRALHAVPLARDPLLVVVAPDHPLAGADRFPASALAGEPYVRLESGVHSEMDELFRRNGVEPRARFTIDSDYAVMSLVSAGLGFSVLPALILGNAPFPLASLPPEVPTDREIALCMRSEETASAATRTFAEVAEGWVKREA</sequence>
<evidence type="ECO:0000313" key="6">
    <source>
        <dbReference type="EMBL" id="MBC2889902.1"/>
    </source>
</evidence>
<dbReference type="RefSeq" id="WP_185905666.1">
    <property type="nucleotide sequence ID" value="NZ_JACMSE010000008.1"/>
</dbReference>
<comment type="similarity">
    <text evidence="1">Belongs to the LysR transcriptional regulatory family.</text>
</comment>
<dbReference type="PROSITE" id="PS50931">
    <property type="entry name" value="HTH_LYSR"/>
    <property type="match status" value="1"/>
</dbReference>
<dbReference type="Pfam" id="PF00126">
    <property type="entry name" value="HTH_1"/>
    <property type="match status" value="1"/>
</dbReference>
<keyword evidence="2" id="KW-0805">Transcription regulation</keyword>
<dbReference type="Gene3D" id="1.10.10.10">
    <property type="entry name" value="Winged helix-like DNA-binding domain superfamily/Winged helix DNA-binding domain"/>
    <property type="match status" value="1"/>
</dbReference>
<feature type="domain" description="HTH lysR-type" evidence="5">
    <location>
        <begin position="1"/>
        <end position="58"/>
    </location>
</feature>
<dbReference type="SUPFAM" id="SSF46785">
    <property type="entry name" value="Winged helix' DNA-binding domain"/>
    <property type="match status" value="1"/>
</dbReference>
<evidence type="ECO:0000256" key="3">
    <source>
        <dbReference type="ARBA" id="ARBA00023125"/>
    </source>
</evidence>
<dbReference type="GO" id="GO:0005829">
    <property type="term" value="C:cytosol"/>
    <property type="evidence" value="ECO:0007669"/>
    <property type="project" value="TreeGrafter"/>
</dbReference>
<dbReference type="EMBL" id="JACMSE010000008">
    <property type="protein sequence ID" value="MBC2889902.1"/>
    <property type="molecule type" value="Genomic_DNA"/>
</dbReference>
<evidence type="ECO:0000256" key="4">
    <source>
        <dbReference type="ARBA" id="ARBA00023163"/>
    </source>
</evidence>
<protein>
    <submittedName>
        <fullName evidence="6">LysR family transcriptional regulator</fullName>
    </submittedName>
</protein>
<keyword evidence="7" id="KW-1185">Reference proteome</keyword>
<dbReference type="PANTHER" id="PTHR30419">
    <property type="entry name" value="HTH-TYPE TRANSCRIPTIONAL REGULATOR YBHD"/>
    <property type="match status" value="1"/>
</dbReference>
<dbReference type="Gene3D" id="3.40.190.290">
    <property type="match status" value="1"/>
</dbReference>
<organism evidence="6 7">
    <name type="scientific">Gordonibacter massiliensis</name>
    <name type="common">ex Traore et al. 2017</name>
    <dbReference type="NCBI Taxonomy" id="1841863"/>
    <lineage>
        <taxon>Bacteria</taxon>
        <taxon>Bacillati</taxon>
        <taxon>Actinomycetota</taxon>
        <taxon>Coriobacteriia</taxon>
        <taxon>Eggerthellales</taxon>
        <taxon>Eggerthellaceae</taxon>
        <taxon>Gordonibacter</taxon>
    </lineage>
</organism>
<evidence type="ECO:0000256" key="1">
    <source>
        <dbReference type="ARBA" id="ARBA00009437"/>
    </source>
</evidence>
<comment type="caution">
    <text evidence="6">The sequence shown here is derived from an EMBL/GenBank/DDBJ whole genome shotgun (WGS) entry which is preliminary data.</text>
</comment>
<reference evidence="6 7" key="1">
    <citation type="submission" date="2020-08" db="EMBL/GenBank/DDBJ databases">
        <authorList>
            <person name="Liu C."/>
            <person name="Sun Q."/>
        </authorList>
    </citation>
    <scope>NUCLEOTIDE SEQUENCE [LARGE SCALE GENOMIC DNA]</scope>
    <source>
        <strain evidence="6 7">N22</strain>
    </source>
</reference>
<dbReference type="GO" id="GO:0003700">
    <property type="term" value="F:DNA-binding transcription factor activity"/>
    <property type="evidence" value="ECO:0007669"/>
    <property type="project" value="InterPro"/>
</dbReference>
<dbReference type="InterPro" id="IPR050950">
    <property type="entry name" value="HTH-type_LysR_regulators"/>
</dbReference>
<dbReference type="SUPFAM" id="SSF53850">
    <property type="entry name" value="Periplasmic binding protein-like II"/>
    <property type="match status" value="1"/>
</dbReference>
<proteinExistence type="inferred from homology"/>